<reference evidence="1" key="1">
    <citation type="submission" date="2020-10" db="EMBL/GenBank/DDBJ databases">
        <authorList>
            <person name="Hahn C.J."/>
            <person name="Laso-Perez R."/>
            <person name="Vulcano F."/>
            <person name="Vaziourakis K.-M."/>
            <person name="Stokke R."/>
            <person name="Steen I.H."/>
            <person name="Teske A."/>
            <person name="Boetius A."/>
            <person name="Liebeke M."/>
            <person name="Amann R."/>
            <person name="Knittel K."/>
        </authorList>
    </citation>
    <scope>NUCLEOTIDE SEQUENCE</scope>
    <source>
        <strain evidence="1">Gfbio:e3339647-f889-4370-9287-4fb5cb688e4c:AG392O15_GoMArc1</strain>
    </source>
</reference>
<proteinExistence type="predicted"/>
<evidence type="ECO:0000313" key="1">
    <source>
        <dbReference type="EMBL" id="CAD6493683.1"/>
    </source>
</evidence>
<dbReference type="EMBL" id="CAJHIO010000038">
    <property type="protein sequence ID" value="CAD6493683.1"/>
    <property type="molecule type" value="Genomic_DNA"/>
</dbReference>
<dbReference type="Proteomes" id="UP000610373">
    <property type="component" value="Unassembled WGS sequence"/>
</dbReference>
<gene>
    <name evidence="1" type="ORF">CHKLHMKO_00520</name>
</gene>
<name>A0A811TDF3_9EURY</name>
<organism evidence="1 2">
    <name type="scientific">Candidatus Argoarchaeum ethanivorans</name>
    <dbReference type="NCBI Taxonomy" id="2608793"/>
    <lineage>
        <taxon>Archaea</taxon>
        <taxon>Methanobacteriati</taxon>
        <taxon>Methanobacteriota</taxon>
        <taxon>Stenosarchaea group</taxon>
        <taxon>Methanomicrobia</taxon>
        <taxon>Methanosarcinales</taxon>
        <taxon>Methanosarcinales incertae sedis</taxon>
        <taxon>GOM Arc I cluster</taxon>
        <taxon>Candidatus Argoarchaeum</taxon>
    </lineage>
</organism>
<accession>A0A811TDF3</accession>
<sequence>MKMHRNAKMPIPTNIFIGVFIRDFFSFAFMSAGGSFLPCHHKFQGSFRPVCKKVPTVAPSSSKYIIG</sequence>
<dbReference type="AlphaFoldDB" id="A0A811TDF3"/>
<evidence type="ECO:0000313" key="2">
    <source>
        <dbReference type="Proteomes" id="UP000610373"/>
    </source>
</evidence>
<protein>
    <submittedName>
        <fullName evidence="1">Uncharacterized protein</fullName>
    </submittedName>
</protein>
<comment type="caution">
    <text evidence="1">The sequence shown here is derived from an EMBL/GenBank/DDBJ whole genome shotgun (WGS) entry which is preliminary data.</text>
</comment>